<dbReference type="EMBL" id="AP017378">
    <property type="protein sequence ID" value="BBD08187.1"/>
    <property type="molecule type" value="Genomic_DNA"/>
</dbReference>
<protein>
    <submittedName>
        <fullName evidence="2">DNA ligase</fullName>
    </submittedName>
</protein>
<feature type="region of interest" description="Disordered" evidence="1">
    <location>
        <begin position="71"/>
        <end position="96"/>
    </location>
</feature>
<reference evidence="2 3" key="1">
    <citation type="journal article" date="2018" name="Sci. Adv.">
        <title>Multi-heme cytochromes provide a pathway for survival in energy-limited environments.</title>
        <authorList>
            <person name="Deng X."/>
            <person name="Dohmae N."/>
            <person name="Nealson K.H."/>
            <person name="Hashimoto K."/>
            <person name="Okamoto A."/>
        </authorList>
    </citation>
    <scope>NUCLEOTIDE SEQUENCE [LARGE SCALE GENOMIC DNA]</scope>
    <source>
        <strain evidence="2 3">IS5</strain>
    </source>
</reference>
<proteinExistence type="predicted"/>
<sequence>MASKSAFAQDIMRSIASIRQGWGREYRKTSCLDDTVAVNSEATVLDKVDLNIERISVKLTHRSLFPAEHQCWKQSHPKPKHHMHGRDFNLGDHISR</sequence>
<feature type="compositionally biased region" description="Basic and acidic residues" evidence="1">
    <location>
        <begin position="85"/>
        <end position="96"/>
    </location>
</feature>
<evidence type="ECO:0000313" key="2">
    <source>
        <dbReference type="EMBL" id="BBD08187.1"/>
    </source>
</evidence>
<dbReference type="Proteomes" id="UP000269883">
    <property type="component" value="Chromosome"/>
</dbReference>
<gene>
    <name evidence="2" type="ORF">DFE_1461</name>
</gene>
<dbReference type="GO" id="GO:0016874">
    <property type="term" value="F:ligase activity"/>
    <property type="evidence" value="ECO:0007669"/>
    <property type="project" value="UniProtKB-KW"/>
</dbReference>
<organism evidence="2 3">
    <name type="scientific">Desulfovibrio ferrophilus</name>
    <dbReference type="NCBI Taxonomy" id="241368"/>
    <lineage>
        <taxon>Bacteria</taxon>
        <taxon>Pseudomonadati</taxon>
        <taxon>Thermodesulfobacteriota</taxon>
        <taxon>Desulfovibrionia</taxon>
        <taxon>Desulfovibrionales</taxon>
        <taxon>Desulfovibrionaceae</taxon>
        <taxon>Desulfovibrio</taxon>
    </lineage>
</organism>
<keyword evidence="3" id="KW-1185">Reference proteome</keyword>
<dbReference type="RefSeq" id="WP_126378078.1">
    <property type="nucleotide sequence ID" value="NZ_AP017378.1"/>
</dbReference>
<evidence type="ECO:0000256" key="1">
    <source>
        <dbReference type="SAM" id="MobiDB-lite"/>
    </source>
</evidence>
<dbReference type="KEGG" id="dfl:DFE_1461"/>
<feature type="compositionally biased region" description="Basic residues" evidence="1">
    <location>
        <begin position="75"/>
        <end position="84"/>
    </location>
</feature>
<keyword evidence="2" id="KW-0436">Ligase</keyword>
<evidence type="ECO:0000313" key="3">
    <source>
        <dbReference type="Proteomes" id="UP000269883"/>
    </source>
</evidence>
<dbReference type="AlphaFoldDB" id="A0A2Z6AY50"/>
<accession>A0A2Z6AY50</accession>
<name>A0A2Z6AY50_9BACT</name>